<dbReference type="GO" id="GO:0000976">
    <property type="term" value="F:transcription cis-regulatory region binding"/>
    <property type="evidence" value="ECO:0007669"/>
    <property type="project" value="TreeGrafter"/>
</dbReference>
<evidence type="ECO:0000259" key="5">
    <source>
        <dbReference type="PROSITE" id="PS50977"/>
    </source>
</evidence>
<dbReference type="InterPro" id="IPR025996">
    <property type="entry name" value="MT1864/Rv1816-like_C"/>
</dbReference>
<evidence type="ECO:0000313" key="7">
    <source>
        <dbReference type="Proteomes" id="UP000476332"/>
    </source>
</evidence>
<accession>A0A6L9MFG2</accession>
<dbReference type="PANTHER" id="PTHR30055:SF220">
    <property type="entry name" value="TETR-FAMILY REGULATORY PROTEIN"/>
    <property type="match status" value="1"/>
</dbReference>
<sequence length="212" mass="22268">MSKSAKPAVDRKYHHGDLRQALIDAAVAIVAEEQNWNFSLREVARRAGVSHNAPYNHFAEKRDLLDAVAAVGFDTLRGAMASALAASADTSEAMLAIARAYVAVAADNPALYRLMFGPELAGPDGVRPELAETAGAGAKAVLRDVVVRGANDGLFAASIDDEQSIAMAVLAAWSAVHGLSMLVVDGKTEAAAGSDVWADGVMMLVIEGLRRR</sequence>
<comment type="caution">
    <text evidence="6">The sequence shown here is derived from an EMBL/GenBank/DDBJ whole genome shotgun (WGS) entry which is preliminary data.</text>
</comment>
<evidence type="ECO:0000313" key="6">
    <source>
        <dbReference type="EMBL" id="NDV86340.1"/>
    </source>
</evidence>
<dbReference type="SUPFAM" id="SSF46689">
    <property type="entry name" value="Homeodomain-like"/>
    <property type="match status" value="1"/>
</dbReference>
<dbReference type="Pfam" id="PF00440">
    <property type="entry name" value="TetR_N"/>
    <property type="match status" value="1"/>
</dbReference>
<feature type="domain" description="HTH tetR-type" evidence="5">
    <location>
        <begin position="16"/>
        <end position="76"/>
    </location>
</feature>
<dbReference type="PANTHER" id="PTHR30055">
    <property type="entry name" value="HTH-TYPE TRANSCRIPTIONAL REGULATOR RUTR"/>
    <property type="match status" value="1"/>
</dbReference>
<dbReference type="InterPro" id="IPR036271">
    <property type="entry name" value="Tet_transcr_reg_TetR-rel_C_sf"/>
</dbReference>
<organism evidence="6 7">
    <name type="scientific">Aurantimonas aggregata</name>
    <dbReference type="NCBI Taxonomy" id="2047720"/>
    <lineage>
        <taxon>Bacteria</taxon>
        <taxon>Pseudomonadati</taxon>
        <taxon>Pseudomonadota</taxon>
        <taxon>Alphaproteobacteria</taxon>
        <taxon>Hyphomicrobiales</taxon>
        <taxon>Aurantimonadaceae</taxon>
        <taxon>Aurantimonas</taxon>
    </lineage>
</organism>
<dbReference type="InterPro" id="IPR050109">
    <property type="entry name" value="HTH-type_TetR-like_transc_reg"/>
</dbReference>
<feature type="DNA-binding region" description="H-T-H motif" evidence="4">
    <location>
        <begin position="39"/>
        <end position="58"/>
    </location>
</feature>
<dbReference type="SUPFAM" id="SSF48498">
    <property type="entry name" value="Tetracyclin repressor-like, C-terminal domain"/>
    <property type="match status" value="1"/>
</dbReference>
<evidence type="ECO:0000256" key="1">
    <source>
        <dbReference type="ARBA" id="ARBA00023015"/>
    </source>
</evidence>
<dbReference type="RefSeq" id="WP_163043092.1">
    <property type="nucleotide sequence ID" value="NZ_JAAAMJ010000003.1"/>
</dbReference>
<proteinExistence type="predicted"/>
<dbReference type="Proteomes" id="UP000476332">
    <property type="component" value="Unassembled WGS sequence"/>
</dbReference>
<dbReference type="PROSITE" id="PS50977">
    <property type="entry name" value="HTH_TETR_2"/>
    <property type="match status" value="1"/>
</dbReference>
<dbReference type="InterPro" id="IPR001647">
    <property type="entry name" value="HTH_TetR"/>
</dbReference>
<keyword evidence="1" id="KW-0805">Transcription regulation</keyword>
<keyword evidence="2 4" id="KW-0238">DNA-binding</keyword>
<dbReference type="GO" id="GO:0003700">
    <property type="term" value="F:DNA-binding transcription factor activity"/>
    <property type="evidence" value="ECO:0007669"/>
    <property type="project" value="TreeGrafter"/>
</dbReference>
<dbReference type="PRINTS" id="PR00455">
    <property type="entry name" value="HTHTETR"/>
</dbReference>
<dbReference type="InterPro" id="IPR009057">
    <property type="entry name" value="Homeodomain-like_sf"/>
</dbReference>
<keyword evidence="7" id="KW-1185">Reference proteome</keyword>
<dbReference type="EMBL" id="JAAAMJ010000003">
    <property type="protein sequence ID" value="NDV86340.1"/>
    <property type="molecule type" value="Genomic_DNA"/>
</dbReference>
<protein>
    <submittedName>
        <fullName evidence="6">TetR family transcriptional regulator</fullName>
    </submittedName>
</protein>
<evidence type="ECO:0000256" key="4">
    <source>
        <dbReference type="PROSITE-ProRule" id="PRU00335"/>
    </source>
</evidence>
<dbReference type="Pfam" id="PF13305">
    <property type="entry name" value="TetR_C_33"/>
    <property type="match status" value="1"/>
</dbReference>
<name>A0A6L9MFG2_9HYPH</name>
<dbReference type="AlphaFoldDB" id="A0A6L9MFG2"/>
<dbReference type="Gene3D" id="1.10.357.10">
    <property type="entry name" value="Tetracycline Repressor, domain 2"/>
    <property type="match status" value="1"/>
</dbReference>
<evidence type="ECO:0000256" key="3">
    <source>
        <dbReference type="ARBA" id="ARBA00023163"/>
    </source>
</evidence>
<gene>
    <name evidence="6" type="ORF">GTW51_06460</name>
</gene>
<keyword evidence="3" id="KW-0804">Transcription</keyword>
<evidence type="ECO:0000256" key="2">
    <source>
        <dbReference type="ARBA" id="ARBA00023125"/>
    </source>
</evidence>
<reference evidence="6 7" key="1">
    <citation type="submission" date="2020-01" db="EMBL/GenBank/DDBJ databases">
        <title>Genomes of bacteria type strains.</title>
        <authorList>
            <person name="Chen J."/>
            <person name="Zhu S."/>
            <person name="Chen J."/>
        </authorList>
    </citation>
    <scope>NUCLEOTIDE SEQUENCE [LARGE SCALE GENOMIC DNA]</scope>
    <source>
        <strain evidence="6 7">KCTC 52919</strain>
    </source>
</reference>